<reference evidence="3" key="1">
    <citation type="submission" date="2022-08" db="EMBL/GenBank/DDBJ databases">
        <authorList>
            <person name="Gutierrez-Valencia J."/>
        </authorList>
    </citation>
    <scope>NUCLEOTIDE SEQUENCE</scope>
</reference>
<sequence>MNNNNPPRSVGAPIQFATSGPGAQSVPLTHQIPPHLLSQSKPQTQGGSFHGHFQLSEPQAQLLTHAQPPVQQPAQVRIQSHLQSTSKSIGQLQSPISGNVGLTSPSGSTPATASTKRAGHKPPSKAAGGSNSANSSSLYKAMELAPAPNRKRPKLFQKQIPAEVAAKLPESALYAQLLEYEARVDNARARKKADLREALKNPPRVRKTLRLYVFNTFEDQGVGNGEKATAEPPSWSLKIIGRILEDGKDPVLEGEVQKSYPKFSSYFKRITIILDQCLYPEKQVVLWENNRSTELHEGFEVKRKGNKEFTAVIRLEMNHTPEKYKLSPQLAEVLGFEVETRSRILMAIWHYVKSNKLQNRNDIASIICDPPLRRLFGEEKIKFGMVAQKISQHLISLQPIHLEHRIKLTGNSPAGTACYDIDVDVPFPVQNEISKFLENTGRQKEIDAYDKIISDSIKKIHERCRRRIFFLGFSYSPAEFINKFIASQTKDLKLIAGDGNCNLEEEQQAEFYNQPWVEDAVLRYLNRKTAGSDIPART</sequence>
<dbReference type="InterPro" id="IPR019835">
    <property type="entry name" value="SWIB_domain"/>
</dbReference>
<feature type="compositionally biased region" description="Low complexity" evidence="1">
    <location>
        <begin position="103"/>
        <end position="115"/>
    </location>
</feature>
<feature type="region of interest" description="Disordered" evidence="1">
    <location>
        <begin position="67"/>
        <end position="134"/>
    </location>
</feature>
<feature type="domain" description="DM2" evidence="2">
    <location>
        <begin position="319"/>
        <end position="396"/>
    </location>
</feature>
<accession>A0AAV0QV79</accession>
<feature type="region of interest" description="Disordered" evidence="1">
    <location>
        <begin position="1"/>
        <end position="52"/>
    </location>
</feature>
<dbReference type="PANTHER" id="PTHR13844">
    <property type="entry name" value="SWI/SNF-RELATED MATRIX-ASSOCIATED ACTIN-DEPENDENT REGULATOR OF CHROMATIN SUBFAMILY D"/>
    <property type="match status" value="1"/>
</dbReference>
<dbReference type="SUPFAM" id="SSF47592">
    <property type="entry name" value="SWIB/MDM2 domain"/>
    <property type="match status" value="1"/>
</dbReference>
<feature type="compositionally biased region" description="Low complexity" evidence="1">
    <location>
        <begin position="67"/>
        <end position="76"/>
    </location>
</feature>
<feature type="compositionally biased region" description="Polar residues" evidence="1">
    <location>
        <begin position="37"/>
        <end position="47"/>
    </location>
</feature>
<dbReference type="AlphaFoldDB" id="A0AAV0QV79"/>
<evidence type="ECO:0000313" key="4">
    <source>
        <dbReference type="Proteomes" id="UP001154282"/>
    </source>
</evidence>
<keyword evidence="4" id="KW-1185">Reference proteome</keyword>
<proteinExistence type="predicted"/>
<dbReference type="Proteomes" id="UP001154282">
    <property type="component" value="Unassembled WGS sequence"/>
</dbReference>
<dbReference type="EMBL" id="CAMGYJ010000010">
    <property type="protein sequence ID" value="CAI0548137.1"/>
    <property type="molecule type" value="Genomic_DNA"/>
</dbReference>
<comment type="caution">
    <text evidence="3">The sequence shown here is derived from an EMBL/GenBank/DDBJ whole genome shotgun (WGS) entry which is preliminary data.</text>
</comment>
<dbReference type="InterPro" id="IPR036885">
    <property type="entry name" value="SWIB_MDM2_dom_sf"/>
</dbReference>
<dbReference type="Gene3D" id="1.10.245.10">
    <property type="entry name" value="SWIB/MDM2 domain"/>
    <property type="match status" value="1"/>
</dbReference>
<dbReference type="SMART" id="SM00151">
    <property type="entry name" value="SWIB"/>
    <property type="match status" value="1"/>
</dbReference>
<feature type="compositionally biased region" description="Polar residues" evidence="1">
    <location>
        <begin position="16"/>
        <end position="28"/>
    </location>
</feature>
<dbReference type="CDD" id="cd10568">
    <property type="entry name" value="SWIB_like"/>
    <property type="match status" value="1"/>
</dbReference>
<dbReference type="PROSITE" id="PS51925">
    <property type="entry name" value="SWIB_MDM2"/>
    <property type="match status" value="1"/>
</dbReference>
<feature type="compositionally biased region" description="Polar residues" evidence="1">
    <location>
        <begin position="77"/>
        <end position="102"/>
    </location>
</feature>
<evidence type="ECO:0000313" key="3">
    <source>
        <dbReference type="EMBL" id="CAI0548137.1"/>
    </source>
</evidence>
<gene>
    <name evidence="3" type="ORF">LITE_LOCUS44658</name>
</gene>
<dbReference type="InterPro" id="IPR003121">
    <property type="entry name" value="SWIB_MDM2_domain"/>
</dbReference>
<organism evidence="3 4">
    <name type="scientific">Linum tenue</name>
    <dbReference type="NCBI Taxonomy" id="586396"/>
    <lineage>
        <taxon>Eukaryota</taxon>
        <taxon>Viridiplantae</taxon>
        <taxon>Streptophyta</taxon>
        <taxon>Embryophyta</taxon>
        <taxon>Tracheophyta</taxon>
        <taxon>Spermatophyta</taxon>
        <taxon>Magnoliopsida</taxon>
        <taxon>eudicotyledons</taxon>
        <taxon>Gunneridae</taxon>
        <taxon>Pentapetalae</taxon>
        <taxon>rosids</taxon>
        <taxon>fabids</taxon>
        <taxon>Malpighiales</taxon>
        <taxon>Linaceae</taxon>
        <taxon>Linum</taxon>
    </lineage>
</organism>
<name>A0AAV0QV79_9ROSI</name>
<dbReference type="Pfam" id="PF02201">
    <property type="entry name" value="SWIB"/>
    <property type="match status" value="1"/>
</dbReference>
<protein>
    <recommendedName>
        <fullName evidence="2">DM2 domain-containing protein</fullName>
    </recommendedName>
</protein>
<evidence type="ECO:0000259" key="2">
    <source>
        <dbReference type="PROSITE" id="PS51925"/>
    </source>
</evidence>
<evidence type="ECO:0000256" key="1">
    <source>
        <dbReference type="SAM" id="MobiDB-lite"/>
    </source>
</evidence>